<keyword evidence="1" id="KW-1133">Transmembrane helix</keyword>
<dbReference type="InterPro" id="IPR013783">
    <property type="entry name" value="Ig-like_fold"/>
</dbReference>
<organism evidence="2 3">
    <name type="scientific">Falco tinnunculus</name>
    <name type="common">Common kestrel</name>
    <dbReference type="NCBI Taxonomy" id="100819"/>
    <lineage>
        <taxon>Eukaryota</taxon>
        <taxon>Metazoa</taxon>
        <taxon>Chordata</taxon>
        <taxon>Craniata</taxon>
        <taxon>Vertebrata</taxon>
        <taxon>Euteleostomi</taxon>
        <taxon>Archelosauria</taxon>
        <taxon>Archosauria</taxon>
        <taxon>Dinosauria</taxon>
        <taxon>Saurischia</taxon>
        <taxon>Theropoda</taxon>
        <taxon>Coelurosauria</taxon>
        <taxon>Aves</taxon>
        <taxon>Neognathae</taxon>
        <taxon>Neoaves</taxon>
        <taxon>Telluraves</taxon>
        <taxon>Australaves</taxon>
        <taxon>Falconiformes</taxon>
        <taxon>Falconidae</taxon>
        <taxon>Falco</taxon>
    </lineage>
</organism>
<sequence>MEAKPCWGLQGGSSWRPTFALRATRWGVVWGCAKRPRGQAAPHAALTAGSPAEAVRLRAPSAPVAAGGGKHRNSRKIKKKGVQVLQLLPGRPQLGWVKVQWKAQLDVGYWQRILTAEKNSVASPPKGGRLSGRAAFQQETLSLRISPVSAADSGIYMAEFEDASGSITPCPRARILHWEQGWCNLSLLCTVPSTGSVSYSWSCSGDALGALGHQPRLHLQLRGDANSTMVLRNCLRLCSAFPPPGLFRIIPWGIVAMSLGLALTISVALIVTCYWWRKRRKDPPGGLSLGLVRQLVGWAAVGLAVQPLPSVMLLMALGCFPLLGLVRGKPLGTVTPLPGAAQGTKSLLTPADAGWSWLMS</sequence>
<dbReference type="Gene3D" id="2.60.40.10">
    <property type="entry name" value="Immunoglobulins"/>
    <property type="match status" value="1"/>
</dbReference>
<name>A0A8C4UTF5_FALTI</name>
<accession>A0A8C4UTF5</accession>
<evidence type="ECO:0000313" key="2">
    <source>
        <dbReference type="Ensembl" id="ENSFTIP00000017785.1"/>
    </source>
</evidence>
<keyword evidence="3" id="KW-1185">Reference proteome</keyword>
<keyword evidence="1" id="KW-0812">Transmembrane</keyword>
<reference evidence="2" key="2">
    <citation type="submission" date="2025-09" db="UniProtKB">
        <authorList>
            <consortium name="Ensembl"/>
        </authorList>
    </citation>
    <scope>IDENTIFICATION</scope>
</reference>
<keyword evidence="1" id="KW-0472">Membrane</keyword>
<reference evidence="2" key="1">
    <citation type="submission" date="2025-08" db="UniProtKB">
        <authorList>
            <consortium name="Ensembl"/>
        </authorList>
    </citation>
    <scope>IDENTIFICATION</scope>
</reference>
<dbReference type="OrthoDB" id="9835793at2759"/>
<dbReference type="SUPFAM" id="SSF48726">
    <property type="entry name" value="Immunoglobulin"/>
    <property type="match status" value="1"/>
</dbReference>
<proteinExistence type="predicted"/>
<feature type="transmembrane region" description="Helical" evidence="1">
    <location>
        <begin position="295"/>
        <end position="323"/>
    </location>
</feature>
<dbReference type="Ensembl" id="ENSFTIT00000018532.1">
    <property type="protein sequence ID" value="ENSFTIP00000017785.1"/>
    <property type="gene ID" value="ENSFTIG00000011770.1"/>
</dbReference>
<protein>
    <submittedName>
        <fullName evidence="2">Uncharacterized protein</fullName>
    </submittedName>
</protein>
<evidence type="ECO:0000256" key="1">
    <source>
        <dbReference type="SAM" id="Phobius"/>
    </source>
</evidence>
<feature type="transmembrane region" description="Helical" evidence="1">
    <location>
        <begin position="249"/>
        <end position="275"/>
    </location>
</feature>
<dbReference type="Proteomes" id="UP000694562">
    <property type="component" value="Unplaced"/>
</dbReference>
<dbReference type="AlphaFoldDB" id="A0A8C4UTF5"/>
<evidence type="ECO:0000313" key="3">
    <source>
        <dbReference type="Proteomes" id="UP000694562"/>
    </source>
</evidence>
<dbReference type="InterPro" id="IPR036179">
    <property type="entry name" value="Ig-like_dom_sf"/>
</dbReference>